<reference evidence="2 3" key="1">
    <citation type="submission" date="2019-01" db="EMBL/GenBank/DDBJ databases">
        <title>Lacibacter sp. strain TTM-7.</title>
        <authorList>
            <person name="Chen W.-M."/>
        </authorList>
    </citation>
    <scope>NUCLEOTIDE SEQUENCE [LARGE SCALE GENOMIC DNA]</scope>
    <source>
        <strain evidence="2 3">TTM-7</strain>
    </source>
</reference>
<protein>
    <recommendedName>
        <fullName evidence="4">Outer membrane protein beta-barrel domain-containing protein</fullName>
    </recommendedName>
</protein>
<comment type="caution">
    <text evidence="2">The sequence shown here is derived from an EMBL/GenBank/DDBJ whole genome shotgun (WGS) entry which is preliminary data.</text>
</comment>
<feature type="chain" id="PRO_5020786197" description="Outer membrane protein beta-barrel domain-containing protein" evidence="1">
    <location>
        <begin position="18"/>
        <end position="191"/>
    </location>
</feature>
<evidence type="ECO:0000256" key="1">
    <source>
        <dbReference type="SAM" id="SignalP"/>
    </source>
</evidence>
<keyword evidence="3" id="KW-1185">Reference proteome</keyword>
<dbReference type="RefSeq" id="WP_129129717.1">
    <property type="nucleotide sequence ID" value="NZ_SDHW01000001.1"/>
</dbReference>
<dbReference type="EMBL" id="SDHW01000001">
    <property type="protein sequence ID" value="RXK62346.1"/>
    <property type="molecule type" value="Genomic_DNA"/>
</dbReference>
<feature type="signal peptide" evidence="1">
    <location>
        <begin position="1"/>
        <end position="17"/>
    </location>
</feature>
<gene>
    <name evidence="2" type="ORF">ESA94_04860</name>
</gene>
<evidence type="ECO:0000313" key="2">
    <source>
        <dbReference type="EMBL" id="RXK62346.1"/>
    </source>
</evidence>
<evidence type="ECO:0000313" key="3">
    <source>
        <dbReference type="Proteomes" id="UP000290204"/>
    </source>
</evidence>
<proteinExistence type="predicted"/>
<keyword evidence="1" id="KW-0732">Signal</keyword>
<evidence type="ECO:0008006" key="4">
    <source>
        <dbReference type="Google" id="ProtNLM"/>
    </source>
</evidence>
<sequence>MRKIFCLLLMAPLFVYAQVNQQKQKAMPLKFETIVQTGLLVGDNAESATLQAIAGMRHKKWYAGVGTGLDFYLQRSVPLFADVRYDFSAKRKTFFLYGDAGVNFAWTKNKEQQNIIDQTPGLFTDAGIGLKIATKKQDAFLISVGYSHKQLEETQKGFSWWSIIGPGVDYASELKYNYSFNRIAIKFGFVF</sequence>
<accession>A0A4Q1CMS6</accession>
<name>A0A4Q1CMS6_9BACT</name>
<dbReference type="AlphaFoldDB" id="A0A4Q1CMS6"/>
<dbReference type="Proteomes" id="UP000290204">
    <property type="component" value="Unassembled WGS sequence"/>
</dbReference>
<dbReference type="OrthoDB" id="647138at2"/>
<organism evidence="2 3">
    <name type="scientific">Lacibacter luteus</name>
    <dbReference type="NCBI Taxonomy" id="2508719"/>
    <lineage>
        <taxon>Bacteria</taxon>
        <taxon>Pseudomonadati</taxon>
        <taxon>Bacteroidota</taxon>
        <taxon>Chitinophagia</taxon>
        <taxon>Chitinophagales</taxon>
        <taxon>Chitinophagaceae</taxon>
        <taxon>Lacibacter</taxon>
    </lineage>
</organism>